<proteinExistence type="predicted"/>
<feature type="domain" description="Glycosyl transferase family 51" evidence="1">
    <location>
        <begin position="109"/>
        <end position="202"/>
    </location>
</feature>
<sequence>MARVRAILGTLLVVAGFVVAVCFGLYAVGASDFPDYREPNRYRAKPDLRALYLDVEAGGIEDVPRLNPVSAWGYRLWQLLGWQGAPLDSQLGLLSRAGRTLAMRQAHPTRGLRGHLLDSAAAIRASRDWPLERMVDTILAESTFGRGAKGIEQAALAWYGRPLDDLVPEERLLLITLMKGPRHYDPVCRPERFAQRYPWAAKRAGFADAGSTLRAALARMRPSACPASGTAPAP</sequence>
<evidence type="ECO:0000313" key="2">
    <source>
        <dbReference type="EMBL" id="QND81646.1"/>
    </source>
</evidence>
<dbReference type="Proteomes" id="UP000515506">
    <property type="component" value="Chromosome"/>
</dbReference>
<dbReference type="InterPro" id="IPR036950">
    <property type="entry name" value="PBP_transglycosylase"/>
</dbReference>
<protein>
    <submittedName>
        <fullName evidence="2">Transglycosylase domain-containing protein</fullName>
    </submittedName>
</protein>
<gene>
    <name evidence="2" type="ORF">H4W19_07860</name>
</gene>
<evidence type="ECO:0000259" key="1">
    <source>
        <dbReference type="Pfam" id="PF00912"/>
    </source>
</evidence>
<dbReference type="Pfam" id="PF00912">
    <property type="entry name" value="Transgly"/>
    <property type="match status" value="1"/>
</dbReference>
<dbReference type="Gene3D" id="1.10.3810.10">
    <property type="entry name" value="Biosynthetic peptidoglycan transglycosylase-like"/>
    <property type="match status" value="1"/>
</dbReference>
<reference evidence="2 3" key="1">
    <citation type="submission" date="2020-08" db="EMBL/GenBank/DDBJ databases">
        <title>Streptomycin resistant and MDR strain, P. mexicana.</title>
        <authorList>
            <person name="Ganesh-kumar S."/>
            <person name="Zhe T."/>
            <person name="Yu Z."/>
            <person name="Min Y."/>
        </authorList>
    </citation>
    <scope>NUCLEOTIDE SEQUENCE [LARGE SCALE GENOMIC DNA]</scope>
    <source>
        <strain evidence="2 3">GTZY</strain>
    </source>
</reference>
<name>A0ABX6RGG1_PSEMX</name>
<keyword evidence="3" id="KW-1185">Reference proteome</keyword>
<dbReference type="EMBL" id="CP060028">
    <property type="protein sequence ID" value="QND81646.1"/>
    <property type="molecule type" value="Genomic_DNA"/>
</dbReference>
<accession>A0ABX6RGG1</accession>
<dbReference type="InterPro" id="IPR001264">
    <property type="entry name" value="Glyco_trans_51"/>
</dbReference>
<evidence type="ECO:0000313" key="3">
    <source>
        <dbReference type="Proteomes" id="UP000515506"/>
    </source>
</evidence>
<dbReference type="InterPro" id="IPR023346">
    <property type="entry name" value="Lysozyme-like_dom_sf"/>
</dbReference>
<dbReference type="SUPFAM" id="SSF53955">
    <property type="entry name" value="Lysozyme-like"/>
    <property type="match status" value="1"/>
</dbReference>
<dbReference type="RefSeq" id="WP_185896703.1">
    <property type="nucleotide sequence ID" value="NZ_CP060028.1"/>
</dbReference>
<organism evidence="2 3">
    <name type="scientific">Pseudoxanthomonas mexicana</name>
    <dbReference type="NCBI Taxonomy" id="128785"/>
    <lineage>
        <taxon>Bacteria</taxon>
        <taxon>Pseudomonadati</taxon>
        <taxon>Pseudomonadota</taxon>
        <taxon>Gammaproteobacteria</taxon>
        <taxon>Lysobacterales</taxon>
        <taxon>Lysobacteraceae</taxon>
        <taxon>Pseudoxanthomonas</taxon>
    </lineage>
</organism>